<evidence type="ECO:0000256" key="2">
    <source>
        <dbReference type="ARBA" id="ARBA00005272"/>
    </source>
</evidence>
<proteinExistence type="inferred from homology"/>
<name>A0A369BEK1_9BACL</name>
<comment type="caution">
    <text evidence="7">The sequence shown here is derived from an EMBL/GenBank/DDBJ whole genome shotgun (WGS) entry which is preliminary data.</text>
</comment>
<keyword evidence="4" id="KW-0274">FAD</keyword>
<keyword evidence="8" id="KW-1185">Reference proteome</keyword>
<evidence type="ECO:0000256" key="3">
    <source>
        <dbReference type="ARBA" id="ARBA00022630"/>
    </source>
</evidence>
<dbReference type="RefSeq" id="WP_114496930.1">
    <property type="nucleotide sequence ID" value="NZ_QPJW01000004.1"/>
</dbReference>
<dbReference type="InterPro" id="IPR051169">
    <property type="entry name" value="NADH-Q_oxidoreductase"/>
</dbReference>
<gene>
    <name evidence="7" type="ORF">DFP94_104128</name>
</gene>
<organism evidence="7 8">
    <name type="scientific">Fontibacillus phaseoli</name>
    <dbReference type="NCBI Taxonomy" id="1416533"/>
    <lineage>
        <taxon>Bacteria</taxon>
        <taxon>Bacillati</taxon>
        <taxon>Bacillota</taxon>
        <taxon>Bacilli</taxon>
        <taxon>Bacillales</taxon>
        <taxon>Paenibacillaceae</taxon>
        <taxon>Fontibacillus</taxon>
    </lineage>
</organism>
<evidence type="ECO:0000313" key="7">
    <source>
        <dbReference type="EMBL" id="RCX19675.1"/>
    </source>
</evidence>
<evidence type="ECO:0000256" key="1">
    <source>
        <dbReference type="ARBA" id="ARBA00001974"/>
    </source>
</evidence>
<dbReference type="AlphaFoldDB" id="A0A369BEK1"/>
<dbReference type="PRINTS" id="PR00469">
    <property type="entry name" value="PNDRDTASEII"/>
</dbReference>
<dbReference type="SUPFAM" id="SSF51905">
    <property type="entry name" value="FAD/NAD(P)-binding domain"/>
    <property type="match status" value="2"/>
</dbReference>
<comment type="similarity">
    <text evidence="2">Belongs to the NADH dehydrogenase family.</text>
</comment>
<dbReference type="Pfam" id="PF07992">
    <property type="entry name" value="Pyr_redox_2"/>
    <property type="match status" value="1"/>
</dbReference>
<evidence type="ECO:0000313" key="8">
    <source>
        <dbReference type="Proteomes" id="UP000253090"/>
    </source>
</evidence>
<comment type="cofactor">
    <cofactor evidence="1">
        <name>FAD</name>
        <dbReference type="ChEBI" id="CHEBI:57692"/>
    </cofactor>
</comment>
<keyword evidence="5" id="KW-0560">Oxidoreductase</keyword>
<feature type="domain" description="FAD/NAD(P)-binding" evidence="6">
    <location>
        <begin position="3"/>
        <end position="289"/>
    </location>
</feature>
<dbReference type="GO" id="GO:0019646">
    <property type="term" value="P:aerobic electron transport chain"/>
    <property type="evidence" value="ECO:0007669"/>
    <property type="project" value="TreeGrafter"/>
</dbReference>
<dbReference type="InterPro" id="IPR036188">
    <property type="entry name" value="FAD/NAD-bd_sf"/>
</dbReference>
<evidence type="ECO:0000259" key="6">
    <source>
        <dbReference type="Pfam" id="PF07992"/>
    </source>
</evidence>
<reference evidence="7 8" key="1">
    <citation type="submission" date="2018-07" db="EMBL/GenBank/DDBJ databases">
        <title>Genomic Encyclopedia of Type Strains, Phase III (KMG-III): the genomes of soil and plant-associated and newly described type strains.</title>
        <authorList>
            <person name="Whitman W."/>
        </authorList>
    </citation>
    <scope>NUCLEOTIDE SEQUENCE [LARGE SCALE GENOMIC DNA]</scope>
    <source>
        <strain evidence="7 8">CECT 8333</strain>
    </source>
</reference>
<dbReference type="OrthoDB" id="9784880at2"/>
<evidence type="ECO:0000256" key="4">
    <source>
        <dbReference type="ARBA" id="ARBA00022827"/>
    </source>
</evidence>
<keyword evidence="3" id="KW-0285">Flavoprotein</keyword>
<dbReference type="GO" id="GO:0003955">
    <property type="term" value="F:NAD(P)H dehydrogenase (quinone) activity"/>
    <property type="evidence" value="ECO:0007669"/>
    <property type="project" value="TreeGrafter"/>
</dbReference>
<evidence type="ECO:0000256" key="5">
    <source>
        <dbReference type="ARBA" id="ARBA00023002"/>
    </source>
</evidence>
<dbReference type="PRINTS" id="PR00368">
    <property type="entry name" value="FADPNR"/>
</dbReference>
<dbReference type="EMBL" id="QPJW01000004">
    <property type="protein sequence ID" value="RCX19675.1"/>
    <property type="molecule type" value="Genomic_DNA"/>
</dbReference>
<accession>A0A369BEK1</accession>
<dbReference type="Gene3D" id="3.50.50.100">
    <property type="match status" value="1"/>
</dbReference>
<dbReference type="PANTHER" id="PTHR42913">
    <property type="entry name" value="APOPTOSIS-INDUCING FACTOR 1"/>
    <property type="match status" value="1"/>
</dbReference>
<dbReference type="Proteomes" id="UP000253090">
    <property type="component" value="Unassembled WGS sequence"/>
</dbReference>
<sequence length="355" mass="38896">MKQFVILGGGYGGTTIIHELFKGHIPADIQITLVDRMPFQSLKTEYYALAAGTASDHELRVPFPQYSGLNIKYGEAVSLDLENRRIHFSELGEPPLEYDQLVIALGCTDNYHNISGAKEFSCSIQSFSAVRNTYMNLNNAKPYSKINIVGGGLSGVEIAAELRESRPDLNISLIDRGSRLLSAFPPKVSTYVTKWFHEHEVETLSHISIHALEPGVIHHETGNLLSDVTVWTAGIRPVELVQNLNVPKDRQGRVLLGEHYQIPDYPEVFVCGDCASLPFAPSAQAAEGQGHQLAQIVSAGWRDEAPKLQPIKLKGTLGSLGKKAGFGLMGKAQVTGRVPRLLKSGVLWMSKHHLG</sequence>
<protein>
    <submittedName>
        <fullName evidence="7">NADH dehydrogenase</fullName>
    </submittedName>
</protein>
<dbReference type="PANTHER" id="PTHR42913:SF3">
    <property type="entry name" value="64 KDA MITOCHONDRIAL NADH DEHYDROGENASE (EUROFUNG)"/>
    <property type="match status" value="1"/>
</dbReference>
<dbReference type="InterPro" id="IPR023753">
    <property type="entry name" value="FAD/NAD-binding_dom"/>
</dbReference>